<dbReference type="OrthoDB" id="331300at2759"/>
<dbReference type="VEuPathDB" id="ToxoDB:TGP89_275460"/>
<feature type="region of interest" description="Disordered" evidence="1">
    <location>
        <begin position="80"/>
        <end position="174"/>
    </location>
</feature>
<evidence type="ECO:0000313" key="3">
    <source>
        <dbReference type="EMBL" id="KFG27906.1"/>
    </source>
</evidence>
<organism evidence="3 4">
    <name type="scientific">Toxoplasma gondii p89</name>
    <dbReference type="NCBI Taxonomy" id="943119"/>
    <lineage>
        <taxon>Eukaryota</taxon>
        <taxon>Sar</taxon>
        <taxon>Alveolata</taxon>
        <taxon>Apicomplexa</taxon>
        <taxon>Conoidasida</taxon>
        <taxon>Coccidia</taxon>
        <taxon>Eucoccidiorida</taxon>
        <taxon>Eimeriorina</taxon>
        <taxon>Sarcocystidae</taxon>
        <taxon>Toxoplasma</taxon>
    </lineage>
</organism>
<keyword evidence="2 3" id="KW-0812">Transmembrane</keyword>
<evidence type="ECO:0000313" key="4">
    <source>
        <dbReference type="Proteomes" id="UP000028828"/>
    </source>
</evidence>
<sequence length="285" mass="30713">MARQAIILDGGSGRRSPSERESRDRRPQLVTVAAALALLGLAAFLGAKRLTLPEENGKRLTVYRRFSRFIDDHRRHPRSQHAIDGFVSDQGDSLLGDADPANEHLPTEQPLSSVSARSELDAVGTVDVPEGLDPHEGSAQKQRRTKESESEGTAASTFAATLERRGPPDKRRLPHDVLTTESQLMPVGALGETRDFPTGTQGRRRPLLFYLLVTLAGARSLKHVLHLEGGTDPAAPSGPSPLAEIESEIPPVTLPEFTTVGGLVPAETTFFVPPLDIPPSETPPS</sequence>
<gene>
    <name evidence="3" type="ORF">TGP89_275460</name>
</gene>
<keyword evidence="2" id="KW-0472">Membrane</keyword>
<feature type="transmembrane region" description="Helical" evidence="2">
    <location>
        <begin position="29"/>
        <end position="47"/>
    </location>
</feature>
<feature type="region of interest" description="Disordered" evidence="1">
    <location>
        <begin position="1"/>
        <end position="27"/>
    </location>
</feature>
<name>A0A086J6Y8_TOXGO</name>
<comment type="caution">
    <text evidence="3">The sequence shown here is derived from an EMBL/GenBank/DDBJ whole genome shotgun (WGS) entry which is preliminary data.</text>
</comment>
<dbReference type="EMBL" id="AEYI02002537">
    <property type="protein sequence ID" value="KFG27906.1"/>
    <property type="molecule type" value="Genomic_DNA"/>
</dbReference>
<protein>
    <submittedName>
        <fullName evidence="3">Putative transmembrane protein</fullName>
    </submittedName>
</protein>
<evidence type="ECO:0000256" key="2">
    <source>
        <dbReference type="SAM" id="Phobius"/>
    </source>
</evidence>
<reference evidence="3 4" key="1">
    <citation type="submission" date="2014-03" db="EMBL/GenBank/DDBJ databases">
        <authorList>
            <person name="Sibley D."/>
            <person name="Venepally P."/>
            <person name="Karamycheva S."/>
            <person name="Hadjithomas M."/>
            <person name="Khan A."/>
            <person name="Brunk B."/>
            <person name="Roos D."/>
            <person name="Caler E."/>
            <person name="Lorenzi H."/>
        </authorList>
    </citation>
    <scope>NUCLEOTIDE SEQUENCE [LARGE SCALE GENOMIC DNA]</scope>
    <source>
        <strain evidence="4">p89</strain>
    </source>
</reference>
<feature type="compositionally biased region" description="Basic and acidic residues" evidence="1">
    <location>
        <begin position="162"/>
        <end position="174"/>
    </location>
</feature>
<accession>A0A086J6Y8</accession>
<proteinExistence type="predicted"/>
<dbReference type="Proteomes" id="UP000028828">
    <property type="component" value="Unassembled WGS sequence"/>
</dbReference>
<feature type="compositionally biased region" description="Basic and acidic residues" evidence="1">
    <location>
        <begin position="16"/>
        <end position="27"/>
    </location>
</feature>
<dbReference type="AlphaFoldDB" id="A0A086J6Y8"/>
<keyword evidence="2" id="KW-1133">Transmembrane helix</keyword>
<evidence type="ECO:0000256" key="1">
    <source>
        <dbReference type="SAM" id="MobiDB-lite"/>
    </source>
</evidence>